<organism evidence="1">
    <name type="scientific">Gordonia amarae</name>
    <dbReference type="NCBI Taxonomy" id="36821"/>
    <lineage>
        <taxon>Bacteria</taxon>
        <taxon>Bacillati</taxon>
        <taxon>Actinomycetota</taxon>
        <taxon>Actinomycetes</taxon>
        <taxon>Mycobacteriales</taxon>
        <taxon>Gordoniaceae</taxon>
        <taxon>Gordonia</taxon>
    </lineage>
</organism>
<sequence length="307" mass="32355">MVAAIGAGLAVVPGDADAARVVSVDDRSPRESMLSVYSPSMKKVIRNRVLHLPGKPYAPVFYMLPGVGGAEDGISWYDNTHIRQFFAGKRVNVVMPIGGRGSLFTDWDHDDPVLGRNKWQTYLTRELPPLVNRTMNGTGVNAISGVSMSGGPALDLATQAPWLYRAVASYSGCPGTANPLGGAAVVAMVTREGGNVGNLWGPPGPRWAAHDPIGNAGKLRGKTIFLSAASGVPGRIDGRITDRLAGLAGGGIIEAVTRDCTAAMSARLHRLGIGHTFVSRRHGSHSWGLFSADMKASWPRIARAIGA</sequence>
<dbReference type="EMBL" id="CP045810">
    <property type="protein sequence ID" value="QHN42038.1"/>
    <property type="molecule type" value="Genomic_DNA"/>
</dbReference>
<reference evidence="1" key="1">
    <citation type="journal article" date="2021" name="Nat. Microbiol.">
        <title>Cocultivation of an ultrasmall environmental parasitic bacterium with lytic ability against bacteria associated with wastewater foams.</title>
        <authorList>
            <person name="Batinovic S."/>
            <person name="Rose J.J.A."/>
            <person name="Ratcliffe J."/>
            <person name="Seviour R.J."/>
            <person name="Petrovski S."/>
        </authorList>
    </citation>
    <scope>NUCLEOTIDE SEQUENCE</scope>
    <source>
        <strain evidence="1">CON44</strain>
    </source>
</reference>
<accession>A0A857L5D6</accession>
<evidence type="ECO:0000313" key="1">
    <source>
        <dbReference type="EMBL" id="QHN42038.1"/>
    </source>
</evidence>
<dbReference type="RefSeq" id="WP_005189216.1">
    <property type="nucleotide sequence ID" value="NZ_CP045804.1"/>
</dbReference>
<dbReference type="AlphaFoldDB" id="A0A857L5D6"/>
<name>A0A857L5D6_9ACTN</name>
<gene>
    <name evidence="1" type="ORF">GII30_14040</name>
</gene>
<dbReference type="Gene3D" id="3.40.50.1820">
    <property type="entry name" value="alpha/beta hydrolase"/>
    <property type="match status" value="1"/>
</dbReference>
<dbReference type="InterPro" id="IPR029058">
    <property type="entry name" value="AB_hydrolase_fold"/>
</dbReference>
<protein>
    <submittedName>
        <fullName evidence="1">Esterase family protein</fullName>
    </submittedName>
</protein>
<dbReference type="Pfam" id="PF00756">
    <property type="entry name" value="Esterase"/>
    <property type="match status" value="1"/>
</dbReference>
<dbReference type="InterPro" id="IPR000801">
    <property type="entry name" value="Esterase-like"/>
</dbReference>
<proteinExistence type="predicted"/>
<dbReference type="SUPFAM" id="SSF53474">
    <property type="entry name" value="alpha/beta-Hydrolases"/>
    <property type="match status" value="1"/>
</dbReference>